<reference evidence="1" key="1">
    <citation type="submission" date="2010-05" db="EMBL/GenBank/DDBJ databases">
        <title>The Genome Sequence of Magnaporthe poae strain ATCC 64411.</title>
        <authorList>
            <consortium name="The Broad Institute Genome Sequencing Platform"/>
            <consortium name="Broad Institute Genome Sequencing Center for Infectious Disease"/>
            <person name="Ma L.-J."/>
            <person name="Dead R."/>
            <person name="Young S."/>
            <person name="Zeng Q."/>
            <person name="Koehrsen M."/>
            <person name="Alvarado L."/>
            <person name="Berlin A."/>
            <person name="Chapman S.B."/>
            <person name="Chen Z."/>
            <person name="Freedman E."/>
            <person name="Gellesch M."/>
            <person name="Goldberg J."/>
            <person name="Griggs A."/>
            <person name="Gujja S."/>
            <person name="Heilman E.R."/>
            <person name="Heiman D."/>
            <person name="Hepburn T."/>
            <person name="Howarth C."/>
            <person name="Jen D."/>
            <person name="Larson L."/>
            <person name="Mehta T."/>
            <person name="Neiman D."/>
            <person name="Pearson M."/>
            <person name="Roberts A."/>
            <person name="Saif S."/>
            <person name="Shea T."/>
            <person name="Shenoy N."/>
            <person name="Sisk P."/>
            <person name="Stolte C."/>
            <person name="Sykes S."/>
            <person name="Walk T."/>
            <person name="White J."/>
            <person name="Yandava C."/>
            <person name="Haas B."/>
            <person name="Nusbaum C."/>
            <person name="Birren B."/>
        </authorList>
    </citation>
    <scope>NUCLEOTIDE SEQUENCE</scope>
    <source>
        <strain evidence="1">ATCC 64411</strain>
    </source>
</reference>
<reference evidence="1" key="3">
    <citation type="submission" date="2011-03" db="EMBL/GenBank/DDBJ databases">
        <title>Annotation of Magnaporthe poae ATCC 64411.</title>
        <authorList>
            <person name="Ma L.-J."/>
            <person name="Dead R."/>
            <person name="Young S.K."/>
            <person name="Zeng Q."/>
            <person name="Gargeya S."/>
            <person name="Fitzgerald M."/>
            <person name="Haas B."/>
            <person name="Abouelleil A."/>
            <person name="Alvarado L."/>
            <person name="Arachchi H.M."/>
            <person name="Berlin A."/>
            <person name="Brown A."/>
            <person name="Chapman S.B."/>
            <person name="Chen Z."/>
            <person name="Dunbar C."/>
            <person name="Freedman E."/>
            <person name="Gearin G."/>
            <person name="Gellesch M."/>
            <person name="Goldberg J."/>
            <person name="Griggs A."/>
            <person name="Gujja S."/>
            <person name="Heiman D."/>
            <person name="Howarth C."/>
            <person name="Larson L."/>
            <person name="Lui A."/>
            <person name="MacDonald P.J.P."/>
            <person name="Mehta T."/>
            <person name="Montmayeur A."/>
            <person name="Murphy C."/>
            <person name="Neiman D."/>
            <person name="Pearson M."/>
            <person name="Priest M."/>
            <person name="Roberts A."/>
            <person name="Saif S."/>
            <person name="Shea T."/>
            <person name="Shenoy N."/>
            <person name="Sisk P."/>
            <person name="Stolte C."/>
            <person name="Sykes S."/>
            <person name="Yandava C."/>
            <person name="Wortman J."/>
            <person name="Nusbaum C."/>
            <person name="Birren B."/>
        </authorList>
    </citation>
    <scope>NUCLEOTIDE SEQUENCE</scope>
    <source>
        <strain evidence="1">ATCC 64411</strain>
    </source>
</reference>
<dbReference type="EnsemblFungi" id="MAPG_06307T0">
    <property type="protein sequence ID" value="MAPG_06307T0"/>
    <property type="gene ID" value="MAPG_06307"/>
</dbReference>
<dbReference type="Proteomes" id="UP000011715">
    <property type="component" value="Unassembled WGS sequence"/>
</dbReference>
<gene>
    <name evidence="1" type="ORF">MAPG_06307</name>
</gene>
<dbReference type="AlphaFoldDB" id="A0A0C4E1P1"/>
<dbReference type="VEuPathDB" id="FungiDB:MAPG_06307"/>
<evidence type="ECO:0000313" key="2">
    <source>
        <dbReference type="EnsemblFungi" id="MAPG_06307T0"/>
    </source>
</evidence>
<reference evidence="3" key="2">
    <citation type="submission" date="2010-05" db="EMBL/GenBank/DDBJ databases">
        <title>The genome sequence of Magnaporthe poae strain ATCC 64411.</title>
        <authorList>
            <person name="Ma L.-J."/>
            <person name="Dead R."/>
            <person name="Young S."/>
            <person name="Zeng Q."/>
            <person name="Koehrsen M."/>
            <person name="Alvarado L."/>
            <person name="Berlin A."/>
            <person name="Chapman S.B."/>
            <person name="Chen Z."/>
            <person name="Freedman E."/>
            <person name="Gellesch M."/>
            <person name="Goldberg J."/>
            <person name="Griggs A."/>
            <person name="Gujja S."/>
            <person name="Heilman E.R."/>
            <person name="Heiman D."/>
            <person name="Hepburn T."/>
            <person name="Howarth C."/>
            <person name="Jen D."/>
            <person name="Larson L."/>
            <person name="Mehta T."/>
            <person name="Neiman D."/>
            <person name="Pearson M."/>
            <person name="Roberts A."/>
            <person name="Saif S."/>
            <person name="Shea T."/>
            <person name="Shenoy N."/>
            <person name="Sisk P."/>
            <person name="Stolte C."/>
            <person name="Sykes S."/>
            <person name="Walk T."/>
            <person name="White J."/>
            <person name="Yandava C."/>
            <person name="Haas B."/>
            <person name="Nusbaum C."/>
            <person name="Birren B."/>
        </authorList>
    </citation>
    <scope>NUCLEOTIDE SEQUENCE [LARGE SCALE GENOMIC DNA]</scope>
    <source>
        <strain evidence="3">ATCC 64411 / 73-15</strain>
    </source>
</reference>
<keyword evidence="3" id="KW-1185">Reference proteome</keyword>
<evidence type="ECO:0000313" key="3">
    <source>
        <dbReference type="Proteomes" id="UP000011715"/>
    </source>
</evidence>
<reference evidence="2" key="5">
    <citation type="submission" date="2015-06" db="UniProtKB">
        <authorList>
            <consortium name="EnsemblFungi"/>
        </authorList>
    </citation>
    <scope>IDENTIFICATION</scope>
    <source>
        <strain evidence="2">ATCC 64411</strain>
    </source>
</reference>
<evidence type="ECO:0000313" key="1">
    <source>
        <dbReference type="EMBL" id="KLU87306.1"/>
    </source>
</evidence>
<dbReference type="EMBL" id="GL876970">
    <property type="protein sequence ID" value="KLU87306.1"/>
    <property type="molecule type" value="Genomic_DNA"/>
</dbReference>
<dbReference type="EMBL" id="ADBL01001522">
    <property type="status" value="NOT_ANNOTATED_CDS"/>
    <property type="molecule type" value="Genomic_DNA"/>
</dbReference>
<proteinExistence type="predicted"/>
<protein>
    <submittedName>
        <fullName evidence="1 2">Uncharacterized protein</fullName>
    </submittedName>
</protein>
<sequence>MGSSSAGPGGGSGRGGSLTGVLLGIADSRPPGPPMFLSGDRDGSRLWLVPPCDASLPSTSCSRWPSAGSDTSLPASLASCDASCSGGAAAAPLLLARAAAAAAVVALRLSRTSGLCLARLALVGEAKDGRPSPLDKAPGAGSVGVMLVWWSPFWLLFTGTDLLGDVFRRLGADVSIVS</sequence>
<name>A0A0C4E1P1_MAGP6</name>
<reference evidence="2" key="4">
    <citation type="journal article" date="2015" name="G3 (Bethesda)">
        <title>Genome sequences of three phytopathogenic species of the Magnaporthaceae family of fungi.</title>
        <authorList>
            <person name="Okagaki L.H."/>
            <person name="Nunes C.C."/>
            <person name="Sailsbery J."/>
            <person name="Clay B."/>
            <person name="Brown D."/>
            <person name="John T."/>
            <person name="Oh Y."/>
            <person name="Young N."/>
            <person name="Fitzgerald M."/>
            <person name="Haas B.J."/>
            <person name="Zeng Q."/>
            <person name="Young S."/>
            <person name="Adiconis X."/>
            <person name="Fan L."/>
            <person name="Levin J.Z."/>
            <person name="Mitchell T.K."/>
            <person name="Okubara P.A."/>
            <person name="Farman M.L."/>
            <person name="Kohn L.M."/>
            <person name="Birren B."/>
            <person name="Ma L.-J."/>
            <person name="Dean R.A."/>
        </authorList>
    </citation>
    <scope>NUCLEOTIDE SEQUENCE</scope>
    <source>
        <strain evidence="2">ATCC 64411 / 73-15</strain>
    </source>
</reference>
<organism evidence="2 3">
    <name type="scientific">Magnaporthiopsis poae (strain ATCC 64411 / 73-15)</name>
    <name type="common">Kentucky bluegrass fungus</name>
    <name type="synonym">Magnaporthe poae</name>
    <dbReference type="NCBI Taxonomy" id="644358"/>
    <lineage>
        <taxon>Eukaryota</taxon>
        <taxon>Fungi</taxon>
        <taxon>Dikarya</taxon>
        <taxon>Ascomycota</taxon>
        <taxon>Pezizomycotina</taxon>
        <taxon>Sordariomycetes</taxon>
        <taxon>Sordariomycetidae</taxon>
        <taxon>Magnaporthales</taxon>
        <taxon>Magnaporthaceae</taxon>
        <taxon>Magnaporthiopsis</taxon>
    </lineage>
</organism>
<accession>A0A0C4E1P1</accession>